<evidence type="ECO:0000313" key="2">
    <source>
        <dbReference type="EMBL" id="KAF3532928.1"/>
    </source>
</evidence>
<proteinExistence type="predicted"/>
<evidence type="ECO:0000256" key="1">
    <source>
        <dbReference type="SAM" id="MobiDB-lite"/>
    </source>
</evidence>
<evidence type="ECO:0000313" key="3">
    <source>
        <dbReference type="Proteomes" id="UP000266723"/>
    </source>
</evidence>
<sequence length="430" mass="47879">MVAQMICEDIVLNHRSKLPWMKRQSTNCQEQVAIYIIMNVPPWTNRHNQITTVDMSSWYCCDPCVDGMNGGVGASGRLVDQHVAMTERISRATSETMSSSLRWRRNKHSRTSSATVSRAAQRFEDDDHELTVKRHRTGHVLCFLLFLLELESELEAVDNEEPSRISEKRRLSLFGEAKLRWSSPAAESSQLFCGNSLTGKLPVWIYQNGSHDNSTGGIKKIQVEMVAVIGSDLIFLRGITAISEKRRLSLFGEAKLRWSSPAAESSQLFCGNSLTGKLPVWIYQNGSHDNSTGGIKKIQVEMVAVIGSDLIFLRGITAKVAAPTSLIFVIVFLLWPRDPNDLSRLSLLASSRLSLDLDQSQKTNPRSFTGGTIFNHRDRHRRSEPSPGAEGPDGELRVLGSLVGTSKAKHSCWLKKASNFDLLWSISLAP</sequence>
<keyword evidence="3" id="KW-1185">Reference proteome</keyword>
<feature type="region of interest" description="Disordered" evidence="1">
    <location>
        <begin position="360"/>
        <end position="395"/>
    </location>
</feature>
<name>A0ABQ7BKW7_BRACR</name>
<dbReference type="EMBL" id="QGKV02001507">
    <property type="protein sequence ID" value="KAF3532928.1"/>
    <property type="molecule type" value="Genomic_DNA"/>
</dbReference>
<reference evidence="2 3" key="1">
    <citation type="journal article" date="2020" name="BMC Genomics">
        <title>Intraspecific diversification of the crop wild relative Brassica cretica Lam. using demographic model selection.</title>
        <authorList>
            <person name="Kioukis A."/>
            <person name="Michalopoulou V.A."/>
            <person name="Briers L."/>
            <person name="Pirintsos S."/>
            <person name="Studholme D.J."/>
            <person name="Pavlidis P."/>
            <person name="Sarris P.F."/>
        </authorList>
    </citation>
    <scope>NUCLEOTIDE SEQUENCE [LARGE SCALE GENOMIC DNA]</scope>
    <source>
        <strain evidence="3">cv. PFS-1207/04</strain>
    </source>
</reference>
<gene>
    <name evidence="2" type="ORF">DY000_02040891</name>
</gene>
<protein>
    <submittedName>
        <fullName evidence="2">Uncharacterized protein</fullName>
    </submittedName>
</protein>
<dbReference type="Proteomes" id="UP000266723">
    <property type="component" value="Unassembled WGS sequence"/>
</dbReference>
<comment type="caution">
    <text evidence="2">The sequence shown here is derived from an EMBL/GenBank/DDBJ whole genome shotgun (WGS) entry which is preliminary data.</text>
</comment>
<accession>A0ABQ7BKW7</accession>
<organism evidence="2 3">
    <name type="scientific">Brassica cretica</name>
    <name type="common">Mustard</name>
    <dbReference type="NCBI Taxonomy" id="69181"/>
    <lineage>
        <taxon>Eukaryota</taxon>
        <taxon>Viridiplantae</taxon>
        <taxon>Streptophyta</taxon>
        <taxon>Embryophyta</taxon>
        <taxon>Tracheophyta</taxon>
        <taxon>Spermatophyta</taxon>
        <taxon>Magnoliopsida</taxon>
        <taxon>eudicotyledons</taxon>
        <taxon>Gunneridae</taxon>
        <taxon>Pentapetalae</taxon>
        <taxon>rosids</taxon>
        <taxon>malvids</taxon>
        <taxon>Brassicales</taxon>
        <taxon>Brassicaceae</taxon>
        <taxon>Brassiceae</taxon>
        <taxon>Brassica</taxon>
    </lineage>
</organism>
<feature type="compositionally biased region" description="Polar residues" evidence="1">
    <location>
        <begin position="362"/>
        <end position="372"/>
    </location>
</feature>